<dbReference type="EMBL" id="GBRH01171567">
    <property type="protein sequence ID" value="JAE26329.1"/>
    <property type="molecule type" value="Transcribed_RNA"/>
</dbReference>
<proteinExistence type="predicted"/>
<evidence type="ECO:0000313" key="1">
    <source>
        <dbReference type="EMBL" id="JAE26329.1"/>
    </source>
</evidence>
<reference evidence="1" key="2">
    <citation type="journal article" date="2015" name="Data Brief">
        <title>Shoot transcriptome of the giant reed, Arundo donax.</title>
        <authorList>
            <person name="Barrero R.A."/>
            <person name="Guerrero F.D."/>
            <person name="Moolhuijzen P."/>
            <person name="Goolsby J.A."/>
            <person name="Tidwell J."/>
            <person name="Bellgard S.E."/>
            <person name="Bellgard M.I."/>
        </authorList>
    </citation>
    <scope>NUCLEOTIDE SEQUENCE</scope>
    <source>
        <tissue evidence="1">Shoot tissue taken approximately 20 cm above the soil surface</tissue>
    </source>
</reference>
<dbReference type="AlphaFoldDB" id="A0A0A9GSC0"/>
<organism evidence="1">
    <name type="scientific">Arundo donax</name>
    <name type="common">Giant reed</name>
    <name type="synonym">Donax arundinaceus</name>
    <dbReference type="NCBI Taxonomy" id="35708"/>
    <lineage>
        <taxon>Eukaryota</taxon>
        <taxon>Viridiplantae</taxon>
        <taxon>Streptophyta</taxon>
        <taxon>Embryophyta</taxon>
        <taxon>Tracheophyta</taxon>
        <taxon>Spermatophyta</taxon>
        <taxon>Magnoliopsida</taxon>
        <taxon>Liliopsida</taxon>
        <taxon>Poales</taxon>
        <taxon>Poaceae</taxon>
        <taxon>PACMAD clade</taxon>
        <taxon>Arundinoideae</taxon>
        <taxon>Arundineae</taxon>
        <taxon>Arundo</taxon>
    </lineage>
</organism>
<sequence length="39" mass="4492">MPIYTTPQCTESLDFQFSKTLDFQFLEKLQGASLISLLH</sequence>
<reference evidence="1" key="1">
    <citation type="submission" date="2014-09" db="EMBL/GenBank/DDBJ databases">
        <authorList>
            <person name="Magalhaes I.L.F."/>
            <person name="Oliveira U."/>
            <person name="Santos F.R."/>
            <person name="Vidigal T.H.D.A."/>
            <person name="Brescovit A.D."/>
            <person name="Santos A.J."/>
        </authorList>
    </citation>
    <scope>NUCLEOTIDE SEQUENCE</scope>
    <source>
        <tissue evidence="1">Shoot tissue taken approximately 20 cm above the soil surface</tissue>
    </source>
</reference>
<name>A0A0A9GSC0_ARUDO</name>
<protein>
    <submittedName>
        <fullName evidence="1">Uncharacterized protein</fullName>
    </submittedName>
</protein>
<accession>A0A0A9GSC0</accession>